<evidence type="ECO:0000256" key="2">
    <source>
        <dbReference type="ARBA" id="ARBA00022448"/>
    </source>
</evidence>
<feature type="transmembrane region" description="Helical" evidence="7">
    <location>
        <begin position="6"/>
        <end position="28"/>
    </location>
</feature>
<feature type="transmembrane region" description="Helical" evidence="7">
    <location>
        <begin position="40"/>
        <end position="59"/>
    </location>
</feature>
<evidence type="ECO:0000313" key="9">
    <source>
        <dbReference type="Proteomes" id="UP000006844"/>
    </source>
</evidence>
<dbReference type="GO" id="GO:0022857">
    <property type="term" value="F:transmembrane transporter activity"/>
    <property type="evidence" value="ECO:0007669"/>
    <property type="project" value="InterPro"/>
</dbReference>
<keyword evidence="9" id="KW-1185">Reference proteome</keyword>
<dbReference type="OrthoDB" id="9762947at2"/>
<feature type="transmembrane region" description="Helical" evidence="7">
    <location>
        <begin position="344"/>
        <end position="362"/>
    </location>
</feature>
<proteinExistence type="predicted"/>
<evidence type="ECO:0000256" key="4">
    <source>
        <dbReference type="ARBA" id="ARBA00022692"/>
    </source>
</evidence>
<evidence type="ECO:0000256" key="3">
    <source>
        <dbReference type="ARBA" id="ARBA00022475"/>
    </source>
</evidence>
<keyword evidence="4 7" id="KW-0812">Transmembrane</keyword>
<evidence type="ECO:0000256" key="5">
    <source>
        <dbReference type="ARBA" id="ARBA00022989"/>
    </source>
</evidence>
<feature type="transmembrane region" description="Helical" evidence="7">
    <location>
        <begin position="152"/>
        <end position="170"/>
    </location>
</feature>
<dbReference type="EMBL" id="CP002467">
    <property type="protein sequence ID" value="ADV84128.1"/>
    <property type="molecule type" value="Genomic_DNA"/>
</dbReference>
<keyword evidence="6 7" id="KW-0472">Membrane</keyword>
<dbReference type="AlphaFoldDB" id="E8V8U1"/>
<feature type="transmembrane region" description="Helical" evidence="7">
    <location>
        <begin position="312"/>
        <end position="332"/>
    </location>
</feature>
<name>E8V8U1_TERSS</name>
<evidence type="ECO:0000256" key="7">
    <source>
        <dbReference type="SAM" id="Phobius"/>
    </source>
</evidence>
<feature type="transmembrane region" description="Helical" evidence="7">
    <location>
        <begin position="222"/>
        <end position="246"/>
    </location>
</feature>
<evidence type="ECO:0000256" key="1">
    <source>
        <dbReference type="ARBA" id="ARBA00004651"/>
    </source>
</evidence>
<dbReference type="PIRSF" id="PIRSF006060">
    <property type="entry name" value="AA_transporter"/>
    <property type="match status" value="1"/>
</dbReference>
<dbReference type="PANTHER" id="PTHR45826:SF25">
    <property type="entry name" value="AMINO ACID PERMEASE-LIKE PROTEIN"/>
    <property type="match status" value="1"/>
</dbReference>
<protein>
    <submittedName>
        <fullName evidence="8">Amino acid permease-associated region</fullName>
    </submittedName>
</protein>
<dbReference type="PANTHER" id="PTHR45826">
    <property type="entry name" value="POLYAMINE TRANSPORTER PUT1"/>
    <property type="match status" value="1"/>
</dbReference>
<organism evidence="8 9">
    <name type="scientific">Terriglobus saanensis (strain ATCC BAA-1853 / DSM 23119 / SP1PR4)</name>
    <dbReference type="NCBI Taxonomy" id="401053"/>
    <lineage>
        <taxon>Bacteria</taxon>
        <taxon>Pseudomonadati</taxon>
        <taxon>Acidobacteriota</taxon>
        <taxon>Terriglobia</taxon>
        <taxon>Terriglobales</taxon>
        <taxon>Acidobacteriaceae</taxon>
        <taxon>Terriglobus</taxon>
    </lineage>
</organism>
<dbReference type="InterPro" id="IPR002293">
    <property type="entry name" value="AA/rel_permease1"/>
</dbReference>
<feature type="transmembrane region" description="Helical" evidence="7">
    <location>
        <begin position="124"/>
        <end position="140"/>
    </location>
</feature>
<evidence type="ECO:0000313" key="8">
    <source>
        <dbReference type="EMBL" id="ADV84128.1"/>
    </source>
</evidence>
<dbReference type="eggNOG" id="COG0531">
    <property type="taxonomic scope" value="Bacteria"/>
</dbReference>
<reference evidence="8 9" key="1">
    <citation type="journal article" date="2012" name="Stand. Genomic Sci.">
        <title>Complete genome sequence of Terriglobus saanensis type strain SP1PR4(T), an Acidobacteria from tundra soil.</title>
        <authorList>
            <person name="Rawat S.R."/>
            <person name="Mannisto M.K."/>
            <person name="Starovoytov V."/>
            <person name="Goodwin L."/>
            <person name="Nolan M."/>
            <person name="Hauser L."/>
            <person name="Land M."/>
            <person name="Davenport K.W."/>
            <person name="Woyke T."/>
            <person name="Haggblom M.M."/>
        </authorList>
    </citation>
    <scope>NUCLEOTIDE SEQUENCE</scope>
    <source>
        <strain evidence="9">ATCC BAA-1853 / DSM 23119 / SP1PR4</strain>
    </source>
</reference>
<keyword evidence="2" id="KW-0813">Transport</keyword>
<dbReference type="Proteomes" id="UP000006844">
    <property type="component" value="Chromosome"/>
</dbReference>
<keyword evidence="3" id="KW-1003">Cell membrane</keyword>
<dbReference type="Gene3D" id="1.20.1740.10">
    <property type="entry name" value="Amino acid/polyamine transporter I"/>
    <property type="match status" value="1"/>
</dbReference>
<dbReference type="InterPro" id="IPR044566">
    <property type="entry name" value="RMV1-like"/>
</dbReference>
<dbReference type="STRING" id="401053.AciPR4_3374"/>
<dbReference type="RefSeq" id="WP_013569859.1">
    <property type="nucleotide sequence ID" value="NC_014963.1"/>
</dbReference>
<keyword evidence="5 7" id="KW-1133">Transmembrane helix</keyword>
<evidence type="ECO:0000256" key="6">
    <source>
        <dbReference type="ARBA" id="ARBA00023136"/>
    </source>
</evidence>
<dbReference type="KEGG" id="tsa:AciPR4_3374"/>
<dbReference type="HOGENOM" id="CLU_007946_17_3_0"/>
<dbReference type="Pfam" id="PF13520">
    <property type="entry name" value="AA_permease_2"/>
    <property type="match status" value="1"/>
</dbReference>
<comment type="subcellular location">
    <subcellularLocation>
        <location evidence="1">Cell membrane</location>
        <topology evidence="1">Multi-pass membrane protein</topology>
    </subcellularLocation>
</comment>
<dbReference type="GO" id="GO:0005886">
    <property type="term" value="C:plasma membrane"/>
    <property type="evidence" value="ECO:0007669"/>
    <property type="project" value="UniProtKB-SubCell"/>
</dbReference>
<feature type="transmembrane region" description="Helical" evidence="7">
    <location>
        <begin position="374"/>
        <end position="398"/>
    </location>
</feature>
<accession>E8V8U1</accession>
<feature type="transmembrane region" description="Helical" evidence="7">
    <location>
        <begin position="89"/>
        <end position="112"/>
    </location>
</feature>
<gene>
    <name evidence="8" type="ordered locus">AciPR4_3374</name>
</gene>
<feature type="transmembrane region" description="Helical" evidence="7">
    <location>
        <begin position="266"/>
        <end position="291"/>
    </location>
</feature>
<feature type="transmembrane region" description="Helical" evidence="7">
    <location>
        <begin position="404"/>
        <end position="427"/>
    </location>
</feature>
<sequence>MPKRSGKLRLLPLLAATYFMVSGGPYGLEDIIGFAGYGRALILLALLPFVWSLPTALMIGELASTIPEEGGFYAWVRRALGPFWGFQEAWLSLSASVFDMAIYPTLFVSYLTHLAPEITSGHRGLAIKLAVVLTATAWNLKGTSAVGRGSVGLWFIAIAPYFALIGLAFYKGLHTPHAHLGALTKPDLASAILVAMWNYMGWDNATTIAGEVENPQRDYPRAMLLTTLIVMLTYFIPIAAVAWAGIPANQFSTGAWADAGRLLGGPGLALLIVAAGALDSLGTFNALTLSYTRLPYAMATDNLLPKVFTRRLDNGVPWVCVLACSTCWAMALGLTFERLITVDITLWGLSLALEFAALVILRQREPELPRPFRVPGPTWVAVALGSGPILLTAFALYVSRTEKVGSIPALAFTLGIAALGAPFYLLAKFTQQRTRS</sequence>